<evidence type="ECO:0000313" key="1">
    <source>
        <dbReference type="EMBL" id="EXJ57949.1"/>
    </source>
</evidence>
<dbReference type="GeneID" id="19179957"/>
<keyword evidence="2" id="KW-1185">Reference proteome</keyword>
<dbReference type="Proteomes" id="UP000019473">
    <property type="component" value="Unassembled WGS sequence"/>
</dbReference>
<gene>
    <name evidence="1" type="ORF">A1O7_05372</name>
</gene>
<reference evidence="1 2" key="1">
    <citation type="submission" date="2013-03" db="EMBL/GenBank/DDBJ databases">
        <title>The Genome Sequence of Cladophialophora yegresii CBS 114405.</title>
        <authorList>
            <consortium name="The Broad Institute Genomics Platform"/>
            <person name="Cuomo C."/>
            <person name="de Hoog S."/>
            <person name="Gorbushina A."/>
            <person name="Walker B."/>
            <person name="Young S.K."/>
            <person name="Zeng Q."/>
            <person name="Gargeya S."/>
            <person name="Fitzgerald M."/>
            <person name="Haas B."/>
            <person name="Abouelleil A."/>
            <person name="Allen A.W."/>
            <person name="Alvarado L."/>
            <person name="Arachchi H.M."/>
            <person name="Berlin A.M."/>
            <person name="Chapman S.B."/>
            <person name="Gainer-Dewar J."/>
            <person name="Goldberg J."/>
            <person name="Griggs A."/>
            <person name="Gujja S."/>
            <person name="Hansen M."/>
            <person name="Howarth C."/>
            <person name="Imamovic A."/>
            <person name="Ireland A."/>
            <person name="Larimer J."/>
            <person name="McCowan C."/>
            <person name="Murphy C."/>
            <person name="Pearson M."/>
            <person name="Poon T.W."/>
            <person name="Priest M."/>
            <person name="Roberts A."/>
            <person name="Saif S."/>
            <person name="Shea T."/>
            <person name="Sisk P."/>
            <person name="Sykes S."/>
            <person name="Wortman J."/>
            <person name="Nusbaum C."/>
            <person name="Birren B."/>
        </authorList>
    </citation>
    <scope>NUCLEOTIDE SEQUENCE [LARGE SCALE GENOMIC DNA]</scope>
    <source>
        <strain evidence="1 2">CBS 114405</strain>
    </source>
</reference>
<dbReference type="VEuPathDB" id="FungiDB:A1O7_05372"/>
<comment type="caution">
    <text evidence="1">The sequence shown here is derived from an EMBL/GenBank/DDBJ whole genome shotgun (WGS) entry which is preliminary data.</text>
</comment>
<proteinExistence type="predicted"/>
<sequence length="228" mass="26219">MWCWLQTFLAGEECETTPAEVADQLNDSEHCSQILTAWKALAEEATRSLRELVDKLVKALKEFERAAIILPIAAKMTQFRQSPMPGFETNSRLLYSEIWEYIISGQLEEILAMPLSQRSYQSLLTGVADHRAAYMVRQAEVDRVFRDSIISYQEVRRDPRFLVAFALPKILALDMDVAAVDALRAEDFAWPGRECLLMRWFRTTNRPEQLVAQETELGITHLFETMSI</sequence>
<dbReference type="RefSeq" id="XP_007757572.1">
    <property type="nucleotide sequence ID" value="XM_007759382.1"/>
</dbReference>
<dbReference type="EMBL" id="AMGW01000004">
    <property type="protein sequence ID" value="EXJ57949.1"/>
    <property type="molecule type" value="Genomic_DNA"/>
</dbReference>
<name>W9WHG8_9EURO</name>
<protein>
    <submittedName>
        <fullName evidence="1">Uncharacterized protein</fullName>
    </submittedName>
</protein>
<dbReference type="AlphaFoldDB" id="W9WHG8"/>
<accession>W9WHG8</accession>
<dbReference type="HOGENOM" id="CLU_1214641_0_0_1"/>
<organism evidence="1 2">
    <name type="scientific">Cladophialophora yegresii CBS 114405</name>
    <dbReference type="NCBI Taxonomy" id="1182544"/>
    <lineage>
        <taxon>Eukaryota</taxon>
        <taxon>Fungi</taxon>
        <taxon>Dikarya</taxon>
        <taxon>Ascomycota</taxon>
        <taxon>Pezizomycotina</taxon>
        <taxon>Eurotiomycetes</taxon>
        <taxon>Chaetothyriomycetidae</taxon>
        <taxon>Chaetothyriales</taxon>
        <taxon>Herpotrichiellaceae</taxon>
        <taxon>Cladophialophora</taxon>
    </lineage>
</organism>
<evidence type="ECO:0000313" key="2">
    <source>
        <dbReference type="Proteomes" id="UP000019473"/>
    </source>
</evidence>
<dbReference type="OrthoDB" id="10391082at2759"/>